<evidence type="ECO:0000313" key="1">
    <source>
        <dbReference type="EMBL" id="MBE9117408.1"/>
    </source>
</evidence>
<organism evidence="1 2">
    <name type="scientific">Lusitaniella coriacea LEGE 07157</name>
    <dbReference type="NCBI Taxonomy" id="945747"/>
    <lineage>
        <taxon>Bacteria</taxon>
        <taxon>Bacillati</taxon>
        <taxon>Cyanobacteriota</taxon>
        <taxon>Cyanophyceae</taxon>
        <taxon>Spirulinales</taxon>
        <taxon>Lusitaniellaceae</taxon>
        <taxon>Lusitaniella</taxon>
    </lineage>
</organism>
<protein>
    <submittedName>
        <fullName evidence="1">Uncharacterized protein</fullName>
    </submittedName>
</protein>
<dbReference type="Proteomes" id="UP000654482">
    <property type="component" value="Unassembled WGS sequence"/>
</dbReference>
<gene>
    <name evidence="1" type="ORF">IQ249_16025</name>
</gene>
<evidence type="ECO:0000313" key="2">
    <source>
        <dbReference type="Proteomes" id="UP000654482"/>
    </source>
</evidence>
<name>A0A8J7DZK3_9CYAN</name>
<proteinExistence type="predicted"/>
<reference evidence="1" key="1">
    <citation type="submission" date="2020-10" db="EMBL/GenBank/DDBJ databases">
        <authorList>
            <person name="Castelo-Branco R."/>
            <person name="Eusebio N."/>
            <person name="Adriana R."/>
            <person name="Vieira A."/>
            <person name="Brugerolle De Fraissinette N."/>
            <person name="Rezende De Castro R."/>
            <person name="Schneider M.P."/>
            <person name="Vasconcelos V."/>
            <person name="Leao P.N."/>
        </authorList>
    </citation>
    <scope>NUCLEOTIDE SEQUENCE</scope>
    <source>
        <strain evidence="1">LEGE 07157</strain>
    </source>
</reference>
<dbReference type="AlphaFoldDB" id="A0A8J7DZK3"/>
<dbReference type="EMBL" id="JADEWZ010000024">
    <property type="protein sequence ID" value="MBE9117408.1"/>
    <property type="molecule type" value="Genomic_DNA"/>
</dbReference>
<sequence>MTPKEQLLQEIARSPEFLIEKPTPETSQNASSDSFLGWMDEISTQIPQEEWAKIPSDLSKNLDDYL</sequence>
<dbReference type="RefSeq" id="WP_194030494.1">
    <property type="nucleotide sequence ID" value="NZ_JADEWZ010000024.1"/>
</dbReference>
<accession>A0A8J7DZK3</accession>
<keyword evidence="2" id="KW-1185">Reference proteome</keyword>
<comment type="caution">
    <text evidence="1">The sequence shown here is derived from an EMBL/GenBank/DDBJ whole genome shotgun (WGS) entry which is preliminary data.</text>
</comment>